<comment type="subcellular location">
    <subcellularLocation>
        <location evidence="1">Membrane</location>
        <topology evidence="1">Multi-pass membrane protein</topology>
    </subcellularLocation>
</comment>
<protein>
    <submittedName>
        <fullName evidence="6">Clarin 3</fullName>
    </submittedName>
</protein>
<reference evidence="6" key="2">
    <citation type="submission" date="2025-09" db="UniProtKB">
        <authorList>
            <consortium name="Ensembl"/>
        </authorList>
    </citation>
    <scope>IDENTIFICATION</scope>
</reference>
<comment type="similarity">
    <text evidence="2">Belongs to the clarin family.</text>
</comment>
<dbReference type="GO" id="GO:0007605">
    <property type="term" value="P:sensory perception of sound"/>
    <property type="evidence" value="ECO:0007669"/>
    <property type="project" value="UniProtKB-ARBA"/>
</dbReference>
<sequence>MSFIRSLSEISFPTQDPTFCHCRETAGTGFRSVTKFNLYNTIYDPSSQQHLTSSQDLPFSSHKATGIKVCLTKLKSFRKKEHHYTETMPSVEKLAHFLSSAALCAAGVALLAFGMSTDWANAVLDCGPPGTSAFNGTSSLETGLFNGTETKIRCPRIDTPGKQVIVFNRLAKLAGAPVILHALVVILLALALLGSAGSILVTLYNSFSNPYQTYMGPIGLYTCSGLSVCVASLALILYVANIYLGEMFQTLVKADEANVELRNPKITLKAGFFLLIPYIGVNLLAILVVFLYVHAAYTRRKEQEKPTEDAPKEIMMY</sequence>
<evidence type="ECO:0000256" key="4">
    <source>
        <dbReference type="ARBA" id="ARBA00022989"/>
    </source>
</evidence>
<proteinExistence type="inferred from homology"/>
<accession>A0A8C1QV45</accession>
<dbReference type="PANTHER" id="PTHR31548:SF3">
    <property type="entry name" value="CLARIN-3"/>
    <property type="match status" value="1"/>
</dbReference>
<dbReference type="PANTHER" id="PTHR31548">
    <property type="entry name" value="CLARIN"/>
    <property type="match status" value="1"/>
</dbReference>
<evidence type="ECO:0000256" key="3">
    <source>
        <dbReference type="ARBA" id="ARBA00022692"/>
    </source>
</evidence>
<evidence type="ECO:0000313" key="7">
    <source>
        <dbReference type="Proteomes" id="UP000694427"/>
    </source>
</evidence>
<keyword evidence="5" id="KW-0472">Membrane</keyword>
<keyword evidence="7" id="KW-1185">Reference proteome</keyword>
<evidence type="ECO:0000256" key="5">
    <source>
        <dbReference type="ARBA" id="ARBA00023136"/>
    </source>
</evidence>
<dbReference type="Ensembl" id="ENSCCRT00010073818.1">
    <property type="protein sequence ID" value="ENSCCRP00010066930.1"/>
    <property type="gene ID" value="ENSCCRG00010028890.1"/>
</dbReference>
<dbReference type="OMA" id="IIIVFYQ"/>
<evidence type="ECO:0000313" key="6">
    <source>
        <dbReference type="Ensembl" id="ENSCCRP00010066930.1"/>
    </source>
</evidence>
<dbReference type="InterPro" id="IPR026748">
    <property type="entry name" value="Clarin"/>
</dbReference>
<keyword evidence="3" id="KW-0812">Transmembrane</keyword>
<organism evidence="6 7">
    <name type="scientific">Cyprinus carpio</name>
    <name type="common">Common carp</name>
    <dbReference type="NCBI Taxonomy" id="7962"/>
    <lineage>
        <taxon>Eukaryota</taxon>
        <taxon>Metazoa</taxon>
        <taxon>Chordata</taxon>
        <taxon>Craniata</taxon>
        <taxon>Vertebrata</taxon>
        <taxon>Euteleostomi</taxon>
        <taxon>Actinopterygii</taxon>
        <taxon>Neopterygii</taxon>
        <taxon>Teleostei</taxon>
        <taxon>Ostariophysi</taxon>
        <taxon>Cypriniformes</taxon>
        <taxon>Cyprinidae</taxon>
        <taxon>Cyprininae</taxon>
        <taxon>Cyprinus</taxon>
    </lineage>
</organism>
<accession>A0A8C1FCG0</accession>
<dbReference type="GO" id="GO:0016020">
    <property type="term" value="C:membrane"/>
    <property type="evidence" value="ECO:0007669"/>
    <property type="project" value="UniProtKB-SubCell"/>
</dbReference>
<reference evidence="6" key="1">
    <citation type="submission" date="2025-08" db="UniProtKB">
        <authorList>
            <consortium name="Ensembl"/>
        </authorList>
    </citation>
    <scope>IDENTIFICATION</scope>
</reference>
<dbReference type="Proteomes" id="UP000694427">
    <property type="component" value="Unplaced"/>
</dbReference>
<evidence type="ECO:0000256" key="1">
    <source>
        <dbReference type="ARBA" id="ARBA00004141"/>
    </source>
</evidence>
<name>A0A8C1QV45_CYPCA</name>
<keyword evidence="4" id="KW-1133">Transmembrane helix</keyword>
<dbReference type="AlphaFoldDB" id="A0A8C1QV45"/>
<evidence type="ECO:0000256" key="2">
    <source>
        <dbReference type="ARBA" id="ARBA00005787"/>
    </source>
</evidence>